<evidence type="ECO:0000256" key="1">
    <source>
        <dbReference type="ARBA" id="ARBA00004141"/>
    </source>
</evidence>
<dbReference type="InterPro" id="IPR018045">
    <property type="entry name" value="S04_transporter_CS"/>
</dbReference>
<feature type="compositionally biased region" description="Low complexity" evidence="6">
    <location>
        <begin position="118"/>
        <end position="127"/>
    </location>
</feature>
<feature type="transmembrane region" description="Helical" evidence="7">
    <location>
        <begin position="351"/>
        <end position="373"/>
    </location>
</feature>
<dbReference type="InterPro" id="IPR036513">
    <property type="entry name" value="STAS_dom_sf"/>
</dbReference>
<proteinExistence type="predicted"/>
<dbReference type="InterPro" id="IPR001902">
    <property type="entry name" value="SLC26A/SulP_fam"/>
</dbReference>
<comment type="subcellular location">
    <subcellularLocation>
        <location evidence="1">Membrane</location>
        <topology evidence="1">Multi-pass membrane protein</topology>
    </subcellularLocation>
</comment>
<dbReference type="Pfam" id="PF01740">
    <property type="entry name" value="STAS"/>
    <property type="match status" value="1"/>
</dbReference>
<dbReference type="AlphaFoldDB" id="A0A4V6APM7"/>
<keyword evidence="10" id="KW-1185">Reference proteome</keyword>
<evidence type="ECO:0000313" key="9">
    <source>
        <dbReference type="EMBL" id="TKS77292.1"/>
    </source>
</evidence>
<feature type="transmembrane region" description="Helical" evidence="7">
    <location>
        <begin position="766"/>
        <end position="788"/>
    </location>
</feature>
<feature type="region of interest" description="Disordered" evidence="6">
    <location>
        <begin position="1"/>
        <end position="142"/>
    </location>
</feature>
<feature type="coiled-coil region" evidence="5">
    <location>
        <begin position="1080"/>
        <end position="1115"/>
    </location>
</feature>
<evidence type="ECO:0000256" key="2">
    <source>
        <dbReference type="ARBA" id="ARBA00022692"/>
    </source>
</evidence>
<evidence type="ECO:0000256" key="6">
    <source>
        <dbReference type="SAM" id="MobiDB-lite"/>
    </source>
</evidence>
<dbReference type="GO" id="GO:0008271">
    <property type="term" value="F:secondary active sulfate transmembrane transporter activity"/>
    <property type="evidence" value="ECO:0007669"/>
    <property type="project" value="InterPro"/>
</dbReference>
<feature type="domain" description="STAS" evidence="8">
    <location>
        <begin position="574"/>
        <end position="592"/>
    </location>
</feature>
<feature type="domain" description="STAS" evidence="8">
    <location>
        <begin position="1154"/>
        <end position="1227"/>
    </location>
</feature>
<evidence type="ECO:0000256" key="5">
    <source>
        <dbReference type="SAM" id="Coils"/>
    </source>
</evidence>
<dbReference type="SUPFAM" id="SSF52091">
    <property type="entry name" value="SpoIIaa-like"/>
    <property type="match status" value="2"/>
</dbReference>
<dbReference type="CDD" id="cd07042">
    <property type="entry name" value="STAS_SulP_like_sulfate_transporter"/>
    <property type="match status" value="1"/>
</dbReference>
<feature type="compositionally biased region" description="Basic and acidic residues" evidence="6">
    <location>
        <begin position="1236"/>
        <end position="1246"/>
    </location>
</feature>
<feature type="transmembrane region" description="Helical" evidence="7">
    <location>
        <begin position="430"/>
        <end position="448"/>
    </location>
</feature>
<gene>
    <name evidence="9" type="ORF">D9C73_011383</name>
</gene>
<keyword evidence="2 7" id="KW-0812">Transmembrane</keyword>
<evidence type="ECO:0000256" key="4">
    <source>
        <dbReference type="ARBA" id="ARBA00023136"/>
    </source>
</evidence>
<dbReference type="PROSITE" id="PS01130">
    <property type="entry name" value="SLC26A"/>
    <property type="match status" value="1"/>
</dbReference>
<reference evidence="9 10" key="1">
    <citation type="submission" date="2019-01" db="EMBL/GenBank/DDBJ databases">
        <title>Genome Assembly of Collichthys lucidus.</title>
        <authorList>
            <person name="Cai M."/>
            <person name="Xiao S."/>
        </authorList>
    </citation>
    <scope>NUCLEOTIDE SEQUENCE [LARGE SCALE GENOMIC DNA]</scope>
    <source>
        <strain evidence="9">JT15FE1705JMU</strain>
        <tissue evidence="9">Muscle</tissue>
    </source>
</reference>
<evidence type="ECO:0000256" key="3">
    <source>
        <dbReference type="ARBA" id="ARBA00022989"/>
    </source>
</evidence>
<feature type="transmembrane region" description="Helical" evidence="7">
    <location>
        <begin position="394"/>
        <end position="418"/>
    </location>
</feature>
<evidence type="ECO:0000256" key="7">
    <source>
        <dbReference type="SAM" id="Phobius"/>
    </source>
</evidence>
<feature type="compositionally biased region" description="Pro residues" evidence="6">
    <location>
        <begin position="79"/>
        <end position="104"/>
    </location>
</feature>
<feature type="transmembrane region" description="Helical" evidence="7">
    <location>
        <begin position="838"/>
        <end position="862"/>
    </location>
</feature>
<dbReference type="Pfam" id="PF00916">
    <property type="entry name" value="Sulfate_transp"/>
    <property type="match status" value="2"/>
</dbReference>
<keyword evidence="5" id="KW-0175">Coiled coil</keyword>
<feature type="transmembrane region" description="Helical" evidence="7">
    <location>
        <begin position="468"/>
        <end position="487"/>
    </location>
</feature>
<dbReference type="STRING" id="240159.A0A4V6APM7"/>
<feature type="compositionally biased region" description="Basic residues" evidence="6">
    <location>
        <begin position="29"/>
        <end position="38"/>
    </location>
</feature>
<accession>A0A4V6APM7</accession>
<feature type="compositionally biased region" description="Basic and acidic residues" evidence="6">
    <location>
        <begin position="1269"/>
        <end position="1278"/>
    </location>
</feature>
<feature type="transmembrane region" description="Helical" evidence="7">
    <location>
        <begin position="882"/>
        <end position="903"/>
    </location>
</feature>
<dbReference type="InterPro" id="IPR002645">
    <property type="entry name" value="STAS_dom"/>
</dbReference>
<feature type="transmembrane region" description="Helical" evidence="7">
    <location>
        <begin position="493"/>
        <end position="524"/>
    </location>
</feature>
<evidence type="ECO:0000313" key="10">
    <source>
        <dbReference type="Proteomes" id="UP000298787"/>
    </source>
</evidence>
<sequence>MSRQRLPLIGTAGSKTTAKPPLSSPALHQAKHRKRNRRQTFSSSSSSHPHPGPPSILLSDTTMTPWGGLALSESSFTSIPPPPPPPRPPAPPPPPPPAPQPTPSTPYRGRQNAEVEEVSSSSFNSEVPSPPAAVHQDSADGGVRELQMKRGRMDSVDRNGLPHDRQPHLAVALDKSQLDVLGERVEKKSLPFLERVKARCRCSGPRLKSFLLGFFPILSWLPHYSIRENAIGDLLSGVSVGIIQLPQGSFAFLAIMIGSVTADVELLSNGVKESQIDMEAAKVNLLLYLLGGDGVCRWLSDPVIRGYTTAAGLHVGILQLPLMTGIPAQRYTGLLPSAWVLKDVLHGVTNVVPGTLSVSVVSMVILFGGKMLNERFKNKLPVVIPWELILVRELFVPALSLALVGFSFHSALGSVFAHKHGYCVNLSQELLALGLCNAIGGMFQCFAVSCSFSRSMVQDSIGVKSQMAGLVSSLMILTILLKIGHLFEQLPKLVWVASLISTLIFNLDLGLAVAVGFSLLTLIYRTQQSVNITKCDICRQTVRRGQKENLAAVHTVTSFSSSSSAQTSTHTHCLVLDLSSVNFMDSVAMTALCKLVLTMAERRRMAYRVHREILDEEEVDEMAEKSDSKGSLTEKFKQSMRMKSCLLDSVPLLSWLPKYSLRENALGDLVSGISVGIMHLPQGMAYALLASVPPVFGLYSSFYPVLIYFIFGTSKHISVGTYAVMSVMIGGAIERVAPDSHFEIWDNETNSSIVDIFTRDAERVRVAAAVTFLSGLFQILLGLVQFGFVVTYLSDPLVRGYTTGAAIHVIVSQLKYTFGINPKRHSGPMSLIYTVIEVCYLLPTTNIGTLVVSIVTIISLILAKELNAYFSKKLPVPIPVELIGVIGDAFALSVVGYGIAISLGRIFALKYGYNVDSNQELIALGLSNSFGGIFQCFAISCSMSRTMVQESTGGKTQVGCWGSISNSYPFHRTLDWSSFEELPKAVLGAIIYVNLHGMMKQFMDVPALWKSNRVDMVVWVATFIFTVLLNPDMGLAASIGFSMLTVIFRTQLPKYSLLGQVPDTDIYRPLEDYNQSGINITKILSAKKKLEAKRKKLEEENAKKAKKAAKKAAKNNTVDTLRTTTDMKGEPEETEQKDITFIEMDPEPDPSLPRAIILDLSPVNFLDTVGVKTLRRIWTDYGGIGVKVVLACCQTGVVDNLQAGGFFNDKVTKSCLFSSIHDAVLHCQSSEGLSQDEEKSNKEQRHGTGPLNTGDLMGENRFSQSLKHAQGDSKIKTM</sequence>
<dbReference type="Proteomes" id="UP000298787">
    <property type="component" value="Chromosome 10"/>
</dbReference>
<dbReference type="GO" id="GO:0016020">
    <property type="term" value="C:membrane"/>
    <property type="evidence" value="ECO:0007669"/>
    <property type="project" value="UniProtKB-SubCell"/>
</dbReference>
<feature type="transmembrane region" description="Helical" evidence="7">
    <location>
        <begin position="800"/>
        <end position="818"/>
    </location>
</feature>
<protein>
    <submittedName>
        <fullName evidence="9">Solute carrier family 26 member 6</fullName>
    </submittedName>
</protein>
<feature type="region of interest" description="Disordered" evidence="6">
    <location>
        <begin position="1231"/>
        <end position="1278"/>
    </location>
</feature>
<dbReference type="Gene3D" id="3.30.750.24">
    <property type="entry name" value="STAS domain"/>
    <property type="match status" value="2"/>
</dbReference>
<keyword evidence="3 7" id="KW-1133">Transmembrane helix</keyword>
<organism evidence="9 10">
    <name type="scientific">Collichthys lucidus</name>
    <name type="common">Big head croaker</name>
    <name type="synonym">Sciaena lucida</name>
    <dbReference type="NCBI Taxonomy" id="240159"/>
    <lineage>
        <taxon>Eukaryota</taxon>
        <taxon>Metazoa</taxon>
        <taxon>Chordata</taxon>
        <taxon>Craniata</taxon>
        <taxon>Vertebrata</taxon>
        <taxon>Euteleostomi</taxon>
        <taxon>Actinopterygii</taxon>
        <taxon>Neopterygii</taxon>
        <taxon>Teleostei</taxon>
        <taxon>Neoteleostei</taxon>
        <taxon>Acanthomorphata</taxon>
        <taxon>Eupercaria</taxon>
        <taxon>Sciaenidae</taxon>
        <taxon>Collichthys</taxon>
    </lineage>
</organism>
<keyword evidence="4 7" id="KW-0472">Membrane</keyword>
<dbReference type="PANTHER" id="PTHR11814">
    <property type="entry name" value="SULFATE TRANSPORTER"/>
    <property type="match status" value="1"/>
</dbReference>
<feature type="transmembrane region" description="Helical" evidence="7">
    <location>
        <begin position="1019"/>
        <end position="1048"/>
    </location>
</feature>
<evidence type="ECO:0000259" key="8">
    <source>
        <dbReference type="PROSITE" id="PS50801"/>
    </source>
</evidence>
<feature type="transmembrane region" description="Helical" evidence="7">
    <location>
        <begin position="686"/>
        <end position="711"/>
    </location>
</feature>
<name>A0A4V6APM7_COLLU</name>
<dbReference type="InterPro" id="IPR011547">
    <property type="entry name" value="SLC26A/SulP_dom"/>
</dbReference>
<dbReference type="EMBL" id="CM014087">
    <property type="protein sequence ID" value="TKS77292.1"/>
    <property type="molecule type" value="Genomic_DNA"/>
</dbReference>
<dbReference type="PROSITE" id="PS50801">
    <property type="entry name" value="STAS"/>
    <property type="match status" value="2"/>
</dbReference>